<dbReference type="EMBL" id="GGEC01059598">
    <property type="protein sequence ID" value="MBX40082.1"/>
    <property type="molecule type" value="Transcribed_RNA"/>
</dbReference>
<dbReference type="AlphaFoldDB" id="A0A2P2NCB1"/>
<accession>A0A2P2NCB1</accession>
<organism evidence="1">
    <name type="scientific">Rhizophora mucronata</name>
    <name type="common">Asiatic mangrove</name>
    <dbReference type="NCBI Taxonomy" id="61149"/>
    <lineage>
        <taxon>Eukaryota</taxon>
        <taxon>Viridiplantae</taxon>
        <taxon>Streptophyta</taxon>
        <taxon>Embryophyta</taxon>
        <taxon>Tracheophyta</taxon>
        <taxon>Spermatophyta</taxon>
        <taxon>Magnoliopsida</taxon>
        <taxon>eudicotyledons</taxon>
        <taxon>Gunneridae</taxon>
        <taxon>Pentapetalae</taxon>
        <taxon>rosids</taxon>
        <taxon>fabids</taxon>
        <taxon>Malpighiales</taxon>
        <taxon>Rhizophoraceae</taxon>
        <taxon>Rhizophora</taxon>
    </lineage>
</organism>
<name>A0A2P2NCB1_RHIMU</name>
<protein>
    <submittedName>
        <fullName evidence="1">Uncharacterized protein</fullName>
    </submittedName>
</protein>
<evidence type="ECO:0000313" key="1">
    <source>
        <dbReference type="EMBL" id="MBX40082.1"/>
    </source>
</evidence>
<proteinExistence type="predicted"/>
<reference evidence="1" key="1">
    <citation type="submission" date="2018-02" db="EMBL/GenBank/DDBJ databases">
        <title>Rhizophora mucronata_Transcriptome.</title>
        <authorList>
            <person name="Meera S.P."/>
            <person name="Sreeshan A."/>
            <person name="Augustine A."/>
        </authorList>
    </citation>
    <scope>NUCLEOTIDE SEQUENCE</scope>
    <source>
        <tissue evidence="1">Leaf</tissue>
    </source>
</reference>
<sequence length="36" mass="4097">MFFGCTSILPLKKTQMSRRPANGDFCRVFRTLSGET</sequence>